<keyword evidence="2 5" id="KW-0378">Hydrolase</keyword>
<keyword evidence="3" id="KW-0460">Magnesium</keyword>
<dbReference type="PANTHER" id="PTHR46470:SF4">
    <property type="entry name" value="5-AMINO-6-(5-PHOSPHO-D-RIBITYLAMINO)URACIL PHOSPHATASE YIGB"/>
    <property type="match status" value="1"/>
</dbReference>
<proteinExistence type="predicted"/>
<dbReference type="AlphaFoldDB" id="A0A345XWR2"/>
<gene>
    <name evidence="5" type="ORF">DVA86_29265</name>
</gene>
<feature type="region of interest" description="Disordered" evidence="4">
    <location>
        <begin position="211"/>
        <end position="235"/>
    </location>
</feature>
<dbReference type="KEGG" id="sarm:DVA86_29265"/>
<sequence>MPIRAVLWDVDDTLFDYAGSDRTGALRHIEAEGLLARHPSPEAALERWQVVMDEQFARFLSRELSFPDHRRERARQFLGEPLTDAAADEWFGRYVALYEEAWTLFADAVPALDALTPAYRHGILSNSAVRNQDRKLTRLGIRDRFEVLRCADELGCAKPDAAAFHATCAALGLPPEQVAYVGDHPDLDARGAEAAGLLGIWLDRSGAGERARAGDAAGGGDPAGGSHPAGGGDGLRRITGLAELPRLLRAYEAGTGRQ</sequence>
<dbReference type="InterPro" id="IPR006439">
    <property type="entry name" value="HAD-SF_hydro_IA"/>
</dbReference>
<dbReference type="EMBL" id="CP031320">
    <property type="protein sequence ID" value="AXK36078.1"/>
    <property type="molecule type" value="Genomic_DNA"/>
</dbReference>
<keyword evidence="6" id="KW-1185">Reference proteome</keyword>
<dbReference type="Gene3D" id="3.40.50.1000">
    <property type="entry name" value="HAD superfamily/HAD-like"/>
    <property type="match status" value="1"/>
</dbReference>
<evidence type="ECO:0000256" key="2">
    <source>
        <dbReference type="ARBA" id="ARBA00022801"/>
    </source>
</evidence>
<dbReference type="GO" id="GO:0044281">
    <property type="term" value="P:small molecule metabolic process"/>
    <property type="evidence" value="ECO:0007669"/>
    <property type="project" value="UniProtKB-ARBA"/>
</dbReference>
<dbReference type="NCBIfam" id="TIGR01549">
    <property type="entry name" value="HAD-SF-IA-v1"/>
    <property type="match status" value="1"/>
</dbReference>
<dbReference type="SUPFAM" id="SSF56784">
    <property type="entry name" value="HAD-like"/>
    <property type="match status" value="1"/>
</dbReference>
<dbReference type="InterPro" id="IPR036412">
    <property type="entry name" value="HAD-like_sf"/>
</dbReference>
<evidence type="ECO:0000313" key="5">
    <source>
        <dbReference type="EMBL" id="AXK36078.1"/>
    </source>
</evidence>
<dbReference type="GO" id="GO:0016787">
    <property type="term" value="F:hydrolase activity"/>
    <property type="evidence" value="ECO:0007669"/>
    <property type="project" value="UniProtKB-KW"/>
</dbReference>
<evidence type="ECO:0000313" key="6">
    <source>
        <dbReference type="Proteomes" id="UP000254425"/>
    </source>
</evidence>
<protein>
    <submittedName>
        <fullName evidence="5">HAD family hydrolase</fullName>
    </submittedName>
</protein>
<comment type="cofactor">
    <cofactor evidence="1">
        <name>Mg(2+)</name>
        <dbReference type="ChEBI" id="CHEBI:18420"/>
    </cofactor>
</comment>
<dbReference type="InterPro" id="IPR023214">
    <property type="entry name" value="HAD_sf"/>
</dbReference>
<organism evidence="5 6">
    <name type="scientific">Streptomyces armeniacus</name>
    <dbReference type="NCBI Taxonomy" id="83291"/>
    <lineage>
        <taxon>Bacteria</taxon>
        <taxon>Bacillati</taxon>
        <taxon>Actinomycetota</taxon>
        <taxon>Actinomycetes</taxon>
        <taxon>Kitasatosporales</taxon>
        <taxon>Streptomycetaceae</taxon>
        <taxon>Streptomyces</taxon>
    </lineage>
</organism>
<dbReference type="InterPro" id="IPR023198">
    <property type="entry name" value="PGP-like_dom2"/>
</dbReference>
<dbReference type="SFLD" id="SFLDS00003">
    <property type="entry name" value="Haloacid_Dehalogenase"/>
    <property type="match status" value="1"/>
</dbReference>
<dbReference type="Pfam" id="PF00702">
    <property type="entry name" value="Hydrolase"/>
    <property type="match status" value="1"/>
</dbReference>
<dbReference type="SFLD" id="SFLDG01129">
    <property type="entry name" value="C1.5:_HAD__Beta-PGM__Phosphata"/>
    <property type="match status" value="1"/>
</dbReference>
<feature type="compositionally biased region" description="Gly residues" evidence="4">
    <location>
        <begin position="216"/>
        <end position="233"/>
    </location>
</feature>
<dbReference type="Proteomes" id="UP000254425">
    <property type="component" value="Chromosome"/>
</dbReference>
<reference evidence="5 6" key="1">
    <citation type="submission" date="2018-07" db="EMBL/GenBank/DDBJ databases">
        <title>Draft genome of the type strain Streptomyces armeniacus ATCC 15676.</title>
        <authorList>
            <person name="Labana P."/>
            <person name="Gosse J.T."/>
            <person name="Boddy C.N."/>
        </authorList>
    </citation>
    <scope>NUCLEOTIDE SEQUENCE [LARGE SCALE GENOMIC DNA]</scope>
    <source>
        <strain evidence="5 6">ATCC 15676</strain>
    </source>
</reference>
<dbReference type="PANTHER" id="PTHR46470">
    <property type="entry name" value="N-ACYLNEURAMINATE-9-PHOSPHATASE"/>
    <property type="match status" value="1"/>
</dbReference>
<dbReference type="PRINTS" id="PR00413">
    <property type="entry name" value="HADHALOGNASE"/>
</dbReference>
<dbReference type="Gene3D" id="1.10.150.240">
    <property type="entry name" value="Putative phosphatase, domain 2"/>
    <property type="match status" value="1"/>
</dbReference>
<evidence type="ECO:0000256" key="1">
    <source>
        <dbReference type="ARBA" id="ARBA00001946"/>
    </source>
</evidence>
<dbReference type="RefSeq" id="WP_208882757.1">
    <property type="nucleotide sequence ID" value="NZ_CP031320.1"/>
</dbReference>
<name>A0A345XWR2_9ACTN</name>
<accession>A0A345XWR2</accession>
<dbReference type="InterPro" id="IPR051400">
    <property type="entry name" value="HAD-like_hydrolase"/>
</dbReference>
<evidence type="ECO:0000256" key="4">
    <source>
        <dbReference type="SAM" id="MobiDB-lite"/>
    </source>
</evidence>
<evidence type="ECO:0000256" key="3">
    <source>
        <dbReference type="ARBA" id="ARBA00022842"/>
    </source>
</evidence>